<evidence type="ECO:0000313" key="8">
    <source>
        <dbReference type="Proteomes" id="UP000285146"/>
    </source>
</evidence>
<accession>A0A423VQD8</accession>
<dbReference type="Proteomes" id="UP000285146">
    <property type="component" value="Unassembled WGS sequence"/>
</dbReference>
<organism evidence="7 8">
    <name type="scientific">Cytospora leucostoma</name>
    <dbReference type="NCBI Taxonomy" id="1230097"/>
    <lineage>
        <taxon>Eukaryota</taxon>
        <taxon>Fungi</taxon>
        <taxon>Dikarya</taxon>
        <taxon>Ascomycota</taxon>
        <taxon>Pezizomycotina</taxon>
        <taxon>Sordariomycetes</taxon>
        <taxon>Sordariomycetidae</taxon>
        <taxon>Diaporthales</taxon>
        <taxon>Cytosporaceae</taxon>
        <taxon>Cytospora</taxon>
    </lineage>
</organism>
<evidence type="ECO:0000256" key="1">
    <source>
        <dbReference type="ARBA" id="ARBA00004123"/>
    </source>
</evidence>
<dbReference type="InParanoid" id="A0A423VQD8"/>
<reference evidence="7 8" key="1">
    <citation type="submission" date="2015-09" db="EMBL/GenBank/DDBJ databases">
        <title>Host preference determinants of Valsa canker pathogens revealed by comparative genomics.</title>
        <authorList>
            <person name="Yin Z."/>
            <person name="Huang L."/>
        </authorList>
    </citation>
    <scope>NUCLEOTIDE SEQUENCE [LARGE SCALE GENOMIC DNA]</scope>
    <source>
        <strain evidence="7 8">SXYLt</strain>
    </source>
</reference>
<gene>
    <name evidence="7" type="ORF">VPNG_09564</name>
</gene>
<feature type="domain" description="CENP-T/Histone H4 histone fold" evidence="6">
    <location>
        <begin position="443"/>
        <end position="492"/>
    </location>
</feature>
<feature type="compositionally biased region" description="Basic and acidic residues" evidence="5">
    <location>
        <begin position="332"/>
        <end position="350"/>
    </location>
</feature>
<evidence type="ECO:0000256" key="5">
    <source>
        <dbReference type="SAM" id="MobiDB-lite"/>
    </source>
</evidence>
<dbReference type="InterPro" id="IPR009072">
    <property type="entry name" value="Histone-fold"/>
</dbReference>
<evidence type="ECO:0000256" key="4">
    <source>
        <dbReference type="ARBA" id="ARBA00023242"/>
    </source>
</evidence>
<evidence type="ECO:0000256" key="3">
    <source>
        <dbReference type="ARBA" id="ARBA00022454"/>
    </source>
</evidence>
<dbReference type="Pfam" id="PF15511">
    <property type="entry name" value="CENP-T_C"/>
    <property type="match status" value="1"/>
</dbReference>
<evidence type="ECO:0000259" key="6">
    <source>
        <dbReference type="Pfam" id="PF15511"/>
    </source>
</evidence>
<dbReference type="STRING" id="1230097.A0A423VQD8"/>
<dbReference type="GO" id="GO:0046982">
    <property type="term" value="F:protein heterodimerization activity"/>
    <property type="evidence" value="ECO:0007669"/>
    <property type="project" value="InterPro"/>
</dbReference>
<comment type="caution">
    <text evidence="7">The sequence shown here is derived from an EMBL/GenBank/DDBJ whole genome shotgun (WGS) entry which is preliminary data.</text>
</comment>
<dbReference type="SUPFAM" id="SSF47113">
    <property type="entry name" value="Histone-fold"/>
    <property type="match status" value="1"/>
</dbReference>
<feature type="compositionally biased region" description="Acidic residues" evidence="5">
    <location>
        <begin position="402"/>
        <end position="413"/>
    </location>
</feature>
<feature type="compositionally biased region" description="Low complexity" evidence="5">
    <location>
        <begin position="129"/>
        <end position="151"/>
    </location>
</feature>
<feature type="compositionally biased region" description="Polar residues" evidence="5">
    <location>
        <begin position="317"/>
        <end position="331"/>
    </location>
</feature>
<feature type="compositionally biased region" description="Polar residues" evidence="5">
    <location>
        <begin position="1"/>
        <end position="12"/>
    </location>
</feature>
<dbReference type="Gene3D" id="1.10.20.10">
    <property type="entry name" value="Histone, subunit A"/>
    <property type="match status" value="1"/>
</dbReference>
<keyword evidence="8" id="KW-1185">Reference proteome</keyword>
<feature type="region of interest" description="Disordered" evidence="5">
    <location>
        <begin position="87"/>
        <end position="437"/>
    </location>
</feature>
<feature type="compositionally biased region" description="Basic residues" evidence="5">
    <location>
        <begin position="152"/>
        <end position="162"/>
    </location>
</feature>
<proteinExistence type="predicted"/>
<dbReference type="InterPro" id="IPR035425">
    <property type="entry name" value="CENP-T/H4_C"/>
</dbReference>
<evidence type="ECO:0000256" key="2">
    <source>
        <dbReference type="ARBA" id="ARBA00004286"/>
    </source>
</evidence>
<protein>
    <recommendedName>
        <fullName evidence="6">CENP-T/Histone H4 histone fold domain-containing protein</fullName>
    </recommendedName>
</protein>
<dbReference type="AlphaFoldDB" id="A0A423VQD8"/>
<dbReference type="EMBL" id="LKEB01000081">
    <property type="protein sequence ID" value="ROV93225.1"/>
    <property type="molecule type" value="Genomic_DNA"/>
</dbReference>
<dbReference type="OrthoDB" id="10071681at2759"/>
<keyword evidence="4" id="KW-0539">Nucleus</keyword>
<feature type="compositionally biased region" description="Basic and acidic residues" evidence="5">
    <location>
        <begin position="109"/>
        <end position="120"/>
    </location>
</feature>
<feature type="region of interest" description="Disordered" evidence="5">
    <location>
        <begin position="513"/>
        <end position="545"/>
    </location>
</feature>
<name>A0A423VQD8_9PEZI</name>
<dbReference type="GO" id="GO:0005634">
    <property type="term" value="C:nucleus"/>
    <property type="evidence" value="ECO:0007669"/>
    <property type="project" value="UniProtKB-SubCell"/>
</dbReference>
<sequence>MSSPSRRSPSKATPRRTSSHPADDRQSPVKQTPAANLRASAPPPSNAHFSIRTPSQGLDFRASRQLFTASGRKPTQFTPHGRAAIRALDSRRAAINDINTPGRNRRRSMRDQRETPRDILRALSRTLAPKSKAISTSSSSSPENSNSSNPKTRGRSKSKSRKGPITIPEDPDDSDEFPIDRPRLSLPIDEDDVSDDDLPRPPRMSVLEDLEENYTMQSIEMARRQTINEPQRYSMRMSDYGPMNDPQSDNDQVGIDSAFFPRTDWDGDINIGDDTGPSGAGDDATFERLDDSEGARRETLGRESFGALDVNFDDVDQSTVMLAPQMQSSPTRQEEFSSPRNEPLDQRESSSPRNEPLDQEDFSSPRNEPFDLGMDDEAPPIPAEMDVEDNSAAQDIGGGGADDNDVELSDLESEVATPATAKQIKSKSASQRLKKPGKKISKYGIEYPSLPRGVVKRVAQRFAGKSKISPDTLSALMQASDWFFEQLGDDLQRQVNATTTPFALAQRHLPRELLQELRMPPPAPAKTKKRRRAPANAGGEDEDGT</sequence>
<feature type="region of interest" description="Disordered" evidence="5">
    <location>
        <begin position="1"/>
        <end position="58"/>
    </location>
</feature>
<comment type="subcellular location">
    <subcellularLocation>
        <location evidence="2">Chromosome</location>
    </subcellularLocation>
    <subcellularLocation>
        <location evidence="1">Nucleus</location>
    </subcellularLocation>
</comment>
<evidence type="ECO:0000313" key="7">
    <source>
        <dbReference type="EMBL" id="ROV93225.1"/>
    </source>
</evidence>
<dbReference type="GO" id="GO:0005694">
    <property type="term" value="C:chromosome"/>
    <property type="evidence" value="ECO:0007669"/>
    <property type="project" value="UniProtKB-SubCell"/>
</dbReference>
<keyword evidence="3" id="KW-0158">Chromosome</keyword>
<feature type="compositionally biased region" description="Basic and acidic residues" evidence="5">
    <location>
        <begin position="285"/>
        <end position="301"/>
    </location>
</feature>